<feature type="signal peptide" evidence="1">
    <location>
        <begin position="1"/>
        <end position="20"/>
    </location>
</feature>
<dbReference type="Pfam" id="PF13750">
    <property type="entry name" value="Big_3_3"/>
    <property type="match status" value="1"/>
</dbReference>
<proteinExistence type="predicted"/>
<feature type="domain" description="Ig-like" evidence="2">
    <location>
        <begin position="372"/>
        <end position="510"/>
    </location>
</feature>
<reference evidence="3" key="1">
    <citation type="submission" date="2023-01" db="EMBL/GenBank/DDBJ databases">
        <title>Vibrio sp. CB1-14 genome sequencing.</title>
        <authorList>
            <person name="Otstavnykh N."/>
            <person name="Isaeva M."/>
            <person name="Meleshko D."/>
        </authorList>
    </citation>
    <scope>NUCLEOTIDE SEQUENCE</scope>
    <source>
        <strain evidence="3">CB1-14</strain>
        <plasmid evidence="3">p1</plasmid>
    </source>
</reference>
<accession>A0AAU8BTG6</accession>
<evidence type="ECO:0000259" key="2">
    <source>
        <dbReference type="Pfam" id="PF13750"/>
    </source>
</evidence>
<protein>
    <submittedName>
        <fullName evidence="3">Ig-like domain-containing protein</fullName>
    </submittedName>
</protein>
<name>A0AAU8BTG6_9VIBR</name>
<evidence type="ECO:0000256" key="1">
    <source>
        <dbReference type="SAM" id="SignalP"/>
    </source>
</evidence>
<keyword evidence="3" id="KW-0614">Plasmid</keyword>
<dbReference type="InterPro" id="IPR022038">
    <property type="entry name" value="Ig-like_bact"/>
</dbReference>
<organism evidence="3">
    <name type="scientific">Vibrio chaetopteri</name>
    <dbReference type="NCBI Taxonomy" id="3016528"/>
    <lineage>
        <taxon>Bacteria</taxon>
        <taxon>Pseudomonadati</taxon>
        <taxon>Pseudomonadota</taxon>
        <taxon>Gammaproteobacteria</taxon>
        <taxon>Vibrionales</taxon>
        <taxon>Vibrionaceae</taxon>
        <taxon>Vibrio</taxon>
    </lineage>
</organism>
<gene>
    <name evidence="3" type="ORF">PG915_24330</name>
</gene>
<dbReference type="EMBL" id="CP115922">
    <property type="protein sequence ID" value="XCD19287.1"/>
    <property type="molecule type" value="Genomic_DNA"/>
</dbReference>
<evidence type="ECO:0000313" key="3">
    <source>
        <dbReference type="EMBL" id="XCD19287.1"/>
    </source>
</evidence>
<geneLocation type="plasmid" evidence="3">
    <name>p1</name>
</geneLocation>
<keyword evidence="1" id="KW-0732">Signal</keyword>
<dbReference type="KEGG" id="vck:PG915_24330"/>
<feature type="chain" id="PRO_5043784186" evidence="1">
    <location>
        <begin position="21"/>
        <end position="1406"/>
    </location>
</feature>
<dbReference type="RefSeq" id="WP_353500405.1">
    <property type="nucleotide sequence ID" value="NZ_CP115922.1"/>
</dbReference>
<sequence>MRLNRFLALGFASISLVSFAKTVTITGTIKTVMPKFEVTLPETIYRSVKEYEILGRQTPGSNEGCELTTDLELAKTSTVEQLYCYFEWTNSSATNGTGWSQELFDLEGRALLAAGEYSHDYTISFFSGSNHEKVIIDTGTLDYTVVEPEPPLVTNVTTITNDRDISGYTPITHDRNERFKNVRVEVEPRPYDQLIQIPVLSDRACTVPEGQTSCNLAGINISISSGATELVGTMPVGFKVSDKYATFSNNKTISFAWDFRPPVIEQYAFNARGQDASVSHPTVLDVDGTPFTVENNEAVVVISSPHSVNQSDFWWLPASLSLDITPDEQHAQDVSYITLNGENISSLFRTSLSYYTDSTLSSHGTPERIGDKYVYRFNVASIKDGIYRGEISASDVFDNGSSIEHENTLIDRLDPEIHLFNIDDKFTNGDPVFFLEHLVLTIQDETSNNNVITSVKLDGQEIEHKGDFTMARAIQDGISLEARTVHDLTIAGTDGNGNTVERTFTLNFLPLDFRYSDVENQKFALVQNQGITFKQSTGNRCTMFKSEIEAVTAIREHGQLHCSVEWLETPIGLESAWDTSEPVLIGAFATDGEAYISARIWLHDKFGRKNLVKNDDVTLLVAAPPSPEILFDEKEQFAHNRYAVEPGESKVTRYRVRSASSPITVTLKRDGKVLNSNVVRQSPRYTYHNVAYTVMDTEKAYNRKLWDENTYTVEVRYSLMPNISVENSAYSYAVPSKRIRMRLESGVKELSTADELTLDSAFGLYDTFYRQIRYKASDMGDWDVRVVAENKDRSISPLTEWQSVASDGNTPFTIDWAPESIGQTRYFAQARLKSPNPDYEHIVRSNKSTVQVLKGTAIEGQLKTMRISGPAPLSTMIQYVHASREDKDAAEEVTWYISDDNTQTWQEYPEKGKRFMYRAETEGVWWVQAKVKNRFTGIESSTDRVQVMGYGVPDLEIDGATNVIEGLTEEYTLYDHGSIADLSSLVVQWSTDGGATYADGSASLIHTVEGLGTNKIAARAAYIGFESNPNAWQHVALGVRGQPPRPVRTRILGEKETEVGLPISLAAKVSAPYSRMNAPIVTEWIAPDGSRFNGDDFVFNPTETDLEWADFHDVTLTAWIDGAKEQTYAEYKHRVQVWAYEFPEFTLAYRQRIKVAPSEFEVWLRRPIGSNLHENFKFDWNGQGKVELTRDLGYKARFTAKKPGLYPITVTVEDDRGNYQDFIEYIEVLEPEPMSIELLERFSNKYQRAPLDVTMRPIIRGGHPTDRAADYRWYLNSELIEEETRSTAKIEGLQAGVHDIKFEVVTRYGQEESFTQRVEVVPNTPPLCTINYSMFSKSARIEAACEDVDGRIARYHWTVDGVERRNIGKRITEYRDFGAQAVVTLVAEDDSGDTATDTITVLWPTQ</sequence>